<evidence type="ECO:0000313" key="1">
    <source>
        <dbReference type="Proteomes" id="UP000887576"/>
    </source>
</evidence>
<evidence type="ECO:0000313" key="2">
    <source>
        <dbReference type="WBParaSite" id="JU765_v2.g131.t1"/>
    </source>
</evidence>
<accession>A0AC34Q542</accession>
<reference evidence="2" key="1">
    <citation type="submission" date="2022-11" db="UniProtKB">
        <authorList>
            <consortium name="WormBaseParasite"/>
        </authorList>
    </citation>
    <scope>IDENTIFICATION</scope>
</reference>
<dbReference type="Proteomes" id="UP000887576">
    <property type="component" value="Unplaced"/>
</dbReference>
<sequence length="408" mass="46535">MAERFYFNDTTPKKSDYVRRYQPYSTPRRHGQDDILAASFRRNLTFTTPRKPESRHRYPRGGHFKSNDSTPKSSRSLSNVKVEPDDMMFFNNPTPSRSWTNDSLNEYTPIVPVPGYIASAEEMQCVPSKSEYTPGFIFSPEQLHYQQRSSLSSEFVLPPDDVPMRTIKQECPSPTYDPIPPLIPGLKKPPSLLPGLNKPPPPLIPGLRNPLPPLQPKNSRPFYQRVPCRTDFTKLNKTPHFKLVLSTKNVLKLIDPMNCVFSEVNDHWIVADRQKGIVVVNRDCSLVIQTYSSAYIRKPSAVILVNDGSQAAVLDDNGIHILDFRKGTFVQILRRRHCRGLGMTLTGDFVTFDTFSNETLIIPQDTLIPIKIPYGHSHEKNDENQMSRVSYIGVSDRRICLIDYSELL</sequence>
<proteinExistence type="predicted"/>
<name>A0AC34Q542_9BILA</name>
<dbReference type="WBParaSite" id="JU765_v2.g131.t1">
    <property type="protein sequence ID" value="JU765_v2.g131.t1"/>
    <property type="gene ID" value="JU765_v2.g131"/>
</dbReference>
<protein>
    <submittedName>
        <fullName evidence="2">Uncharacterized protein</fullName>
    </submittedName>
</protein>
<organism evidence="1 2">
    <name type="scientific">Panagrolaimus sp. JU765</name>
    <dbReference type="NCBI Taxonomy" id="591449"/>
    <lineage>
        <taxon>Eukaryota</taxon>
        <taxon>Metazoa</taxon>
        <taxon>Ecdysozoa</taxon>
        <taxon>Nematoda</taxon>
        <taxon>Chromadorea</taxon>
        <taxon>Rhabditida</taxon>
        <taxon>Tylenchina</taxon>
        <taxon>Panagrolaimomorpha</taxon>
        <taxon>Panagrolaimoidea</taxon>
        <taxon>Panagrolaimidae</taxon>
        <taxon>Panagrolaimus</taxon>
    </lineage>
</organism>